<evidence type="ECO:0000313" key="4">
    <source>
        <dbReference type="Proteomes" id="UP000886889"/>
    </source>
</evidence>
<evidence type="ECO:0000256" key="1">
    <source>
        <dbReference type="SAM" id="MobiDB-lite"/>
    </source>
</evidence>
<reference evidence="3" key="2">
    <citation type="journal article" date="2021" name="PeerJ">
        <title>Extensive microbial diversity within the chicken gut microbiome revealed by metagenomics and culture.</title>
        <authorList>
            <person name="Gilroy R."/>
            <person name="Ravi A."/>
            <person name="Getino M."/>
            <person name="Pursley I."/>
            <person name="Horton D.L."/>
            <person name="Alikhan N.F."/>
            <person name="Baker D."/>
            <person name="Gharbi K."/>
            <person name="Hall N."/>
            <person name="Watson M."/>
            <person name="Adriaenssens E.M."/>
            <person name="Foster-Nyarko E."/>
            <person name="Jarju S."/>
            <person name="Secka A."/>
            <person name="Antonio M."/>
            <person name="Oren A."/>
            <person name="Chaudhuri R.R."/>
            <person name="La Ragione R."/>
            <person name="Hildebrand F."/>
            <person name="Pallen M.J."/>
        </authorList>
    </citation>
    <scope>NUCLEOTIDE SEQUENCE</scope>
    <source>
        <strain evidence="3">ChiBcec6-7307</strain>
    </source>
</reference>
<sequence>MSAKTKILVVKMRELIYTAIFLALIILLIVLLVAMFSSDDAGEPERAGKNTGQEAVLSEDAPADETGTEENQTGSARTQTARYTAGVYTVPVTLGDSAVDVEVIVDESRINSIRLVNLSESITAMYPLVSPSLDEIAAQVCERQSLENITCPENNKYTSQLLLNAIAQALQNASKMPET</sequence>
<reference evidence="3" key="1">
    <citation type="submission" date="2020-10" db="EMBL/GenBank/DDBJ databases">
        <authorList>
            <person name="Gilroy R."/>
        </authorList>
    </citation>
    <scope>NUCLEOTIDE SEQUENCE</scope>
    <source>
        <strain evidence="3">ChiBcec6-7307</strain>
    </source>
</reference>
<dbReference type="AlphaFoldDB" id="A0A9D1P083"/>
<feature type="transmembrane region" description="Helical" evidence="2">
    <location>
        <begin position="15"/>
        <end position="36"/>
    </location>
</feature>
<gene>
    <name evidence="3" type="ORF">IAC80_09020</name>
</gene>
<keyword evidence="2" id="KW-1133">Transmembrane helix</keyword>
<organism evidence="3 4">
    <name type="scientific">Candidatus Merdiplasma excrementigallinarum</name>
    <dbReference type="NCBI Taxonomy" id="2840864"/>
    <lineage>
        <taxon>Bacteria</taxon>
        <taxon>Bacillati</taxon>
        <taxon>Bacillota</taxon>
        <taxon>Clostridia</taxon>
        <taxon>Lachnospirales</taxon>
        <taxon>Lachnospiraceae</taxon>
        <taxon>Lachnospiraceae incertae sedis</taxon>
        <taxon>Candidatus Merdiplasma</taxon>
    </lineage>
</organism>
<evidence type="ECO:0000256" key="2">
    <source>
        <dbReference type="SAM" id="Phobius"/>
    </source>
</evidence>
<keyword evidence="2" id="KW-0812">Transmembrane</keyword>
<name>A0A9D1P083_9FIRM</name>
<dbReference type="EMBL" id="DVOS01000075">
    <property type="protein sequence ID" value="HIV24060.1"/>
    <property type="molecule type" value="Genomic_DNA"/>
</dbReference>
<protein>
    <recommendedName>
        <fullName evidence="5">FMN-binding domain-containing protein</fullName>
    </recommendedName>
</protein>
<feature type="compositionally biased region" description="Polar residues" evidence="1">
    <location>
        <begin position="69"/>
        <end position="79"/>
    </location>
</feature>
<keyword evidence="2" id="KW-0472">Membrane</keyword>
<evidence type="ECO:0008006" key="5">
    <source>
        <dbReference type="Google" id="ProtNLM"/>
    </source>
</evidence>
<feature type="region of interest" description="Disordered" evidence="1">
    <location>
        <begin position="42"/>
        <end position="79"/>
    </location>
</feature>
<evidence type="ECO:0000313" key="3">
    <source>
        <dbReference type="EMBL" id="HIV24060.1"/>
    </source>
</evidence>
<comment type="caution">
    <text evidence="3">The sequence shown here is derived from an EMBL/GenBank/DDBJ whole genome shotgun (WGS) entry which is preliminary data.</text>
</comment>
<dbReference type="Proteomes" id="UP000886889">
    <property type="component" value="Unassembled WGS sequence"/>
</dbReference>
<accession>A0A9D1P083</accession>
<proteinExistence type="predicted"/>